<name>A0ABQ6MFT5_9STRA</name>
<accession>A0ABQ6MFT5</accession>
<dbReference type="Proteomes" id="UP001165060">
    <property type="component" value="Unassembled WGS sequence"/>
</dbReference>
<sequence length="174" mass="18706">PPPPPRRYADSLRLSDPPSAAAAMRESAAAFKAIGDLPRSQICALDAAVIEKDKPALQAAVKATYKTSSRDVPLLRRLINKECEARMALAALLAAGGDGGGAIRERGDACERLEQLAFDKAYKVDEGETRGGGYSMDDRVGGGVECERFKKAKYLEELQWDQELREGAGKLAAL</sequence>
<evidence type="ECO:0000313" key="2">
    <source>
        <dbReference type="Proteomes" id="UP001165060"/>
    </source>
</evidence>
<keyword evidence="2" id="KW-1185">Reference proteome</keyword>
<comment type="caution">
    <text evidence="1">The sequence shown here is derived from an EMBL/GenBank/DDBJ whole genome shotgun (WGS) entry which is preliminary data.</text>
</comment>
<protein>
    <submittedName>
        <fullName evidence="1">Uncharacterized protein</fullName>
    </submittedName>
</protein>
<feature type="non-terminal residue" evidence="1">
    <location>
        <position position="1"/>
    </location>
</feature>
<reference evidence="1 2" key="1">
    <citation type="journal article" date="2023" name="Commun. Biol.">
        <title>Genome analysis of Parmales, the sister group of diatoms, reveals the evolutionary specialization of diatoms from phago-mixotrophs to photoautotrophs.</title>
        <authorList>
            <person name="Ban H."/>
            <person name="Sato S."/>
            <person name="Yoshikawa S."/>
            <person name="Yamada K."/>
            <person name="Nakamura Y."/>
            <person name="Ichinomiya M."/>
            <person name="Sato N."/>
            <person name="Blanc-Mathieu R."/>
            <person name="Endo H."/>
            <person name="Kuwata A."/>
            <person name="Ogata H."/>
        </authorList>
    </citation>
    <scope>NUCLEOTIDE SEQUENCE [LARGE SCALE GENOMIC DNA]</scope>
</reference>
<organism evidence="1 2">
    <name type="scientific">Tetraparma gracilis</name>
    <dbReference type="NCBI Taxonomy" id="2962635"/>
    <lineage>
        <taxon>Eukaryota</taxon>
        <taxon>Sar</taxon>
        <taxon>Stramenopiles</taxon>
        <taxon>Ochrophyta</taxon>
        <taxon>Bolidophyceae</taxon>
        <taxon>Parmales</taxon>
        <taxon>Triparmaceae</taxon>
        <taxon>Tetraparma</taxon>
    </lineage>
</organism>
<evidence type="ECO:0000313" key="1">
    <source>
        <dbReference type="EMBL" id="GMI25260.1"/>
    </source>
</evidence>
<gene>
    <name evidence="1" type="ORF">TeGR_g13581</name>
</gene>
<dbReference type="EMBL" id="BRYB01002776">
    <property type="protein sequence ID" value="GMI25260.1"/>
    <property type="molecule type" value="Genomic_DNA"/>
</dbReference>
<proteinExistence type="predicted"/>